<evidence type="ECO:0000313" key="2">
    <source>
        <dbReference type="Proteomes" id="UP000195062"/>
    </source>
</evidence>
<keyword evidence="2" id="KW-1185">Reference proteome</keyword>
<accession>A0A251Y0S0</accession>
<dbReference type="AlphaFoldDB" id="A0A251Y0S0"/>
<reference evidence="1 2" key="1">
    <citation type="submission" date="2016-08" db="EMBL/GenBank/DDBJ databases">
        <title>Genome sequence of Clavibacter michiganensis subsp. michiganensis strain CASJ007.</title>
        <authorList>
            <person name="Thapa S.P."/>
            <person name="Coaker G."/>
        </authorList>
    </citation>
    <scope>NUCLEOTIDE SEQUENCE [LARGE SCALE GENOMIC DNA]</scope>
    <source>
        <strain evidence="1">CASJ007</strain>
    </source>
</reference>
<dbReference type="EMBL" id="MDHH01000001">
    <property type="protein sequence ID" value="OUE04374.1"/>
    <property type="molecule type" value="Genomic_DNA"/>
</dbReference>
<sequence>MFRAAQEAIRAGRVECAEMPHAESVALAELMDRILADIGAR</sequence>
<evidence type="ECO:0000313" key="1">
    <source>
        <dbReference type="EMBL" id="OUE04374.1"/>
    </source>
</evidence>
<comment type="caution">
    <text evidence="1">The sequence shown here is derived from an EMBL/GenBank/DDBJ whole genome shotgun (WGS) entry which is preliminary data.</text>
</comment>
<dbReference type="Proteomes" id="UP000195062">
    <property type="component" value="Unassembled WGS sequence"/>
</dbReference>
<name>A0A251Y0S0_CLAMM</name>
<gene>
    <name evidence="1" type="ORF">CMMCAS07_05465</name>
</gene>
<organism evidence="1 2">
    <name type="scientific">Clavibacter michiganensis subsp. michiganensis</name>
    <dbReference type="NCBI Taxonomy" id="33013"/>
    <lineage>
        <taxon>Bacteria</taxon>
        <taxon>Bacillati</taxon>
        <taxon>Actinomycetota</taxon>
        <taxon>Actinomycetes</taxon>
        <taxon>Micrococcales</taxon>
        <taxon>Microbacteriaceae</taxon>
        <taxon>Clavibacter</taxon>
    </lineage>
</organism>
<dbReference type="Gene3D" id="3.30.360.10">
    <property type="entry name" value="Dihydrodipicolinate Reductase, domain 2"/>
    <property type="match status" value="1"/>
</dbReference>
<protein>
    <submittedName>
        <fullName evidence="1">Uncharacterized protein</fullName>
    </submittedName>
</protein>
<proteinExistence type="predicted"/>